<dbReference type="KEGG" id="rha:RHA1_ro08950"/>
<evidence type="ECO:0000313" key="2">
    <source>
        <dbReference type="Proteomes" id="UP000008710"/>
    </source>
</evidence>
<reference evidence="2" key="1">
    <citation type="journal article" date="2006" name="Proc. Natl. Acad. Sci. U.S.A.">
        <title>The complete genome of Rhodococcus sp. RHA1 provides insights into a catabolic powerhouse.</title>
        <authorList>
            <person name="McLeod M.P."/>
            <person name="Warren R.L."/>
            <person name="Hsiao W.W.L."/>
            <person name="Araki N."/>
            <person name="Myhre M."/>
            <person name="Fernandes C."/>
            <person name="Miyazawa D."/>
            <person name="Wong W."/>
            <person name="Lillquist A.L."/>
            <person name="Wang D."/>
            <person name="Dosanjh M."/>
            <person name="Hara H."/>
            <person name="Petrescu A."/>
            <person name="Morin R.D."/>
            <person name="Yang G."/>
            <person name="Stott J.M."/>
            <person name="Schein J.E."/>
            <person name="Shin H."/>
            <person name="Smailus D."/>
            <person name="Siddiqui A.S."/>
            <person name="Marra M.A."/>
            <person name="Jones S.J.M."/>
            <person name="Holt R."/>
            <person name="Brinkman F.S.L."/>
            <person name="Miyauchi K."/>
            <person name="Fukuda M."/>
            <person name="Davies J.E."/>
            <person name="Mohn W.W."/>
            <person name="Eltis L.D."/>
        </authorList>
    </citation>
    <scope>NUCLEOTIDE SEQUENCE [LARGE SCALE GENOMIC DNA]</scope>
    <source>
        <strain evidence="2">RHA1</strain>
    </source>
</reference>
<dbReference type="SUPFAM" id="SSF54637">
    <property type="entry name" value="Thioesterase/thiol ester dehydrase-isomerase"/>
    <property type="match status" value="1"/>
</dbReference>
<evidence type="ECO:0000313" key="1">
    <source>
        <dbReference type="EMBL" id="ABG99994.1"/>
    </source>
</evidence>
<dbReference type="EMBL" id="CP000432">
    <property type="protein sequence ID" value="ABG99994.1"/>
    <property type="molecule type" value="Genomic_DNA"/>
</dbReference>
<keyword evidence="1" id="KW-0614">Plasmid</keyword>
<name>Q0RXJ2_RHOJR</name>
<sequence length="51" mass="5356">MRLVSYLDEDETVARYTPGPAYRGGVPGHVYGGLIASLLDCHGADSASAFV</sequence>
<dbReference type="HOGENOM" id="CLU_3103211_0_0_11"/>
<gene>
    <name evidence="1" type="ordered locus">RHA1_ro08950</name>
</gene>
<organism evidence="1 2">
    <name type="scientific">Rhodococcus jostii (strain RHA1)</name>
    <dbReference type="NCBI Taxonomy" id="101510"/>
    <lineage>
        <taxon>Bacteria</taxon>
        <taxon>Bacillati</taxon>
        <taxon>Actinomycetota</taxon>
        <taxon>Actinomycetes</taxon>
        <taxon>Mycobacteriales</taxon>
        <taxon>Nocardiaceae</taxon>
        <taxon>Rhodococcus</taxon>
    </lineage>
</organism>
<proteinExistence type="predicted"/>
<dbReference type="Gene3D" id="3.10.129.10">
    <property type="entry name" value="Hotdog Thioesterase"/>
    <property type="match status" value="1"/>
</dbReference>
<accession>Q0RXJ2</accession>
<dbReference type="AlphaFoldDB" id="Q0RXJ2"/>
<geneLocation type="plasmid" evidence="1 2">
    <name>pRHL1</name>
</geneLocation>
<protein>
    <recommendedName>
        <fullName evidence="3">Thioesterase</fullName>
    </recommendedName>
</protein>
<dbReference type="InterPro" id="IPR029069">
    <property type="entry name" value="HotDog_dom_sf"/>
</dbReference>
<dbReference type="Proteomes" id="UP000008710">
    <property type="component" value="Plasmid pRHL1"/>
</dbReference>
<evidence type="ECO:0008006" key="3">
    <source>
        <dbReference type="Google" id="ProtNLM"/>
    </source>
</evidence>